<reference evidence="4" key="1">
    <citation type="journal article" date="2022" name="Int. J. Mol. Sci.">
        <title>Draft Genome of Tanacetum Coccineum: Genomic Comparison of Closely Related Tanacetum-Family Plants.</title>
        <authorList>
            <person name="Yamashiro T."/>
            <person name="Shiraishi A."/>
            <person name="Nakayama K."/>
            <person name="Satake H."/>
        </authorList>
    </citation>
    <scope>NUCLEOTIDE SEQUENCE</scope>
</reference>
<feature type="compositionally biased region" description="Polar residues" evidence="2">
    <location>
        <begin position="598"/>
        <end position="607"/>
    </location>
</feature>
<dbReference type="Gene3D" id="3.30.420.10">
    <property type="entry name" value="Ribonuclease H-like superfamily/Ribonuclease H"/>
    <property type="match status" value="1"/>
</dbReference>
<evidence type="ECO:0000313" key="5">
    <source>
        <dbReference type="Proteomes" id="UP001151760"/>
    </source>
</evidence>
<reference evidence="4" key="2">
    <citation type="submission" date="2022-01" db="EMBL/GenBank/DDBJ databases">
        <authorList>
            <person name="Yamashiro T."/>
            <person name="Shiraishi A."/>
            <person name="Satake H."/>
            <person name="Nakayama K."/>
        </authorList>
    </citation>
    <scope>NUCLEOTIDE SEQUENCE</scope>
</reference>
<feature type="compositionally biased region" description="Polar residues" evidence="2">
    <location>
        <begin position="854"/>
        <end position="880"/>
    </location>
</feature>
<feature type="region of interest" description="Disordered" evidence="2">
    <location>
        <begin position="794"/>
        <end position="833"/>
    </location>
</feature>
<evidence type="ECO:0000313" key="4">
    <source>
        <dbReference type="EMBL" id="GJT36721.1"/>
    </source>
</evidence>
<dbReference type="InterPro" id="IPR039537">
    <property type="entry name" value="Retrotran_Ty1/copia-like"/>
</dbReference>
<comment type="caution">
    <text evidence="4">The sequence shown here is derived from an EMBL/GenBank/DDBJ whole genome shotgun (WGS) entry which is preliminary data.</text>
</comment>
<dbReference type="PANTHER" id="PTHR42648:SF32">
    <property type="entry name" value="RIBONUCLEASE H-LIKE DOMAIN, GAG-PRE-INTEGRASE DOMAIN PROTEIN-RELATED"/>
    <property type="match status" value="1"/>
</dbReference>
<gene>
    <name evidence="4" type="ORF">Tco_0936586</name>
</gene>
<keyword evidence="1" id="KW-0175">Coiled coil</keyword>
<keyword evidence="5" id="KW-1185">Reference proteome</keyword>
<feature type="coiled-coil region" evidence="1">
    <location>
        <begin position="334"/>
        <end position="375"/>
    </location>
</feature>
<feature type="domain" description="Retroviral polymerase SH3-like" evidence="3">
    <location>
        <begin position="679"/>
        <end position="731"/>
    </location>
</feature>
<feature type="region of interest" description="Disordered" evidence="2">
    <location>
        <begin position="852"/>
        <end position="887"/>
    </location>
</feature>
<dbReference type="Proteomes" id="UP001151760">
    <property type="component" value="Unassembled WGS sequence"/>
</dbReference>
<feature type="region of interest" description="Disordered" evidence="2">
    <location>
        <begin position="586"/>
        <end position="608"/>
    </location>
</feature>
<proteinExistence type="predicted"/>
<dbReference type="PANTHER" id="PTHR42648">
    <property type="entry name" value="TRANSPOSASE, PUTATIVE-RELATED"/>
    <property type="match status" value="1"/>
</dbReference>
<sequence>MESQSETTQTVSALKLLVLKTRDYDLWSMRIEQYLTHTDYARWEVIVNGDAPAIASASAGTEGPIPPKTVEQKLARKNELNAKSTLLLAFPDEHLLKFHGIKDAKTLWEAIKARSLPLAWNNIALIMRKKSDLDTLSMDDLYKVYKADIKGQSSSSSISQNTAFVSSENTRITNKAVNTAHEVSTASSHGQASSSTYVDDVMFSFFANQSNSPQLDNEDLEQIDTDDLEEMDLKWQVAMLTMRVKRFLKKTGRNLNFNSKETVGFNKTKGNRNGDAPRRIVPVETPANALVVQDGISGYDWSFQAEEGLTNFALMAYTSQSSSSSSSSDSKYDVQVKDISIKDLKNQLEEALKENDDLKHKLEKFEESSNNLTKLINSQISAKYKVGLGYDSQMNKSEVVHSVLNSRESDVDDGPVNDRFKIDDFVYKTKVSENETSISKTSKDIIEKPKTVRPNAHIIEDWDTDSDNNKKLVLNNKGRVTGQREIRPVWNNAQRVNHQNKFTHPHPKRNFVPTAVVTKSGQVPVNTAKQSSPRAAALISNPQYTLQDQGIFDSGCSRHMTGNKSFLIDYQEIDGGFVAFGGSPKGGKINGKRRESNTKLPTPQQNGVAERKNMTLIEAARTMLADLLLPTTFWAKAVSNARYVHNRVLVTKPHNKIPYELLHGRPPSISFMRPFRCPVTILNTLDPLGKFDEKANKGFFVGYSINSKAFRIFNTRTRKVEENMHINFLENIPNVAGSGLDWLFDIDLLTNSMNYETVTAGNQTNKNAGIKDNVDAVPTQQYILLPLLYDSPQSSKDAVADDAGKKTNEEPANKGERNGQQKEGGASNKEDDQNVQDFRAELDNLLVQQKKGYVNNTNRDSTVSPSVSTVGQNFTNTNDLPTDPLIPNLEDTGIFSGAYDDEDVGAEGLILEKDSVTPCSELGSELTFLAGSELRTSELDTSELKTSEYRVNMLKSIDEGPFQMGTFQETLAEGTEGALHLGAKDLWDNGQQNRGQGNNARGAGAAGYRGAQNRVGNANPVFQAYNYDAFDSNIDEASPRLDLCFRLILSSSDAVYDKAIPSYDSDILSEDT</sequence>
<evidence type="ECO:0000256" key="2">
    <source>
        <dbReference type="SAM" id="MobiDB-lite"/>
    </source>
</evidence>
<dbReference type="InterPro" id="IPR012337">
    <property type="entry name" value="RNaseH-like_sf"/>
</dbReference>
<dbReference type="InterPro" id="IPR057670">
    <property type="entry name" value="SH3_retrovirus"/>
</dbReference>
<feature type="compositionally biased region" description="Basic and acidic residues" evidence="2">
    <location>
        <begin position="798"/>
        <end position="820"/>
    </location>
</feature>
<name>A0ABQ5DEL9_9ASTR</name>
<dbReference type="SUPFAM" id="SSF53098">
    <property type="entry name" value="Ribonuclease H-like"/>
    <property type="match status" value="1"/>
</dbReference>
<accession>A0ABQ5DEL9</accession>
<organism evidence="4 5">
    <name type="scientific">Tanacetum coccineum</name>
    <dbReference type="NCBI Taxonomy" id="301880"/>
    <lineage>
        <taxon>Eukaryota</taxon>
        <taxon>Viridiplantae</taxon>
        <taxon>Streptophyta</taxon>
        <taxon>Embryophyta</taxon>
        <taxon>Tracheophyta</taxon>
        <taxon>Spermatophyta</taxon>
        <taxon>Magnoliopsida</taxon>
        <taxon>eudicotyledons</taxon>
        <taxon>Gunneridae</taxon>
        <taxon>Pentapetalae</taxon>
        <taxon>asterids</taxon>
        <taxon>campanulids</taxon>
        <taxon>Asterales</taxon>
        <taxon>Asteraceae</taxon>
        <taxon>Asteroideae</taxon>
        <taxon>Anthemideae</taxon>
        <taxon>Anthemidinae</taxon>
        <taxon>Tanacetum</taxon>
    </lineage>
</organism>
<dbReference type="InterPro" id="IPR036397">
    <property type="entry name" value="RNaseH_sf"/>
</dbReference>
<evidence type="ECO:0000256" key="1">
    <source>
        <dbReference type="SAM" id="Coils"/>
    </source>
</evidence>
<protein>
    <submittedName>
        <fullName evidence="4">Ribonuclease H-like domain-containing protein</fullName>
    </submittedName>
</protein>
<evidence type="ECO:0000259" key="3">
    <source>
        <dbReference type="Pfam" id="PF25597"/>
    </source>
</evidence>
<dbReference type="Pfam" id="PF25597">
    <property type="entry name" value="SH3_retrovirus"/>
    <property type="match status" value="1"/>
</dbReference>
<dbReference type="EMBL" id="BQNB010015163">
    <property type="protein sequence ID" value="GJT36721.1"/>
    <property type="molecule type" value="Genomic_DNA"/>
</dbReference>